<dbReference type="OrthoDB" id="423792at2759"/>
<reference evidence="3 4" key="1">
    <citation type="submission" date="2016-02" db="EMBL/GenBank/DDBJ databases">
        <title>Genome analysis of coral dinoflagellate symbionts highlights evolutionary adaptations to a symbiotic lifestyle.</title>
        <authorList>
            <person name="Aranda M."/>
            <person name="Li Y."/>
            <person name="Liew Y.J."/>
            <person name="Baumgarten S."/>
            <person name="Simakov O."/>
            <person name="Wilson M."/>
            <person name="Piel J."/>
            <person name="Ashoor H."/>
            <person name="Bougouffa S."/>
            <person name="Bajic V.B."/>
            <person name="Ryu T."/>
            <person name="Ravasi T."/>
            <person name="Bayer T."/>
            <person name="Micklem G."/>
            <person name="Kim H."/>
            <person name="Bhak J."/>
            <person name="Lajeunesse T.C."/>
            <person name="Voolstra C.R."/>
        </authorList>
    </citation>
    <scope>NUCLEOTIDE SEQUENCE [LARGE SCALE GENOMIC DNA]</scope>
    <source>
        <strain evidence="3 4">CCMP2467</strain>
    </source>
</reference>
<protein>
    <submittedName>
        <fullName evidence="3">Copia protein</fullName>
    </submittedName>
</protein>
<evidence type="ECO:0000313" key="4">
    <source>
        <dbReference type="Proteomes" id="UP000186817"/>
    </source>
</evidence>
<evidence type="ECO:0000259" key="2">
    <source>
        <dbReference type="PROSITE" id="PS50994"/>
    </source>
</evidence>
<feature type="domain" description="Integrase catalytic" evidence="2">
    <location>
        <begin position="373"/>
        <end position="539"/>
    </location>
</feature>
<dbReference type="InterPro" id="IPR036397">
    <property type="entry name" value="RNaseH_sf"/>
</dbReference>
<feature type="region of interest" description="Disordered" evidence="1">
    <location>
        <begin position="1048"/>
        <end position="1069"/>
    </location>
</feature>
<sequence length="1358" mass="152769">MAATRESLRAQLLEMGERPPTRWTKAELQQRVEELTGINPTIRIKNNEVSEYRRLITEMNAAAKKKANLQAFCRDRLRMSQIDNYTIAQMVRAATQEIYHRSTPDPSDMVGFGKYAALTYAELKAKDPRLIRLAGWLDNQPDRVLQAVEKSKQRAASSAASSSATTTRTPMPSTTQKWSGRRSVGYPQAAEESEDKLDKLQEMMLKMQEEIRELKTEPARKKKGIESDSEMSDQSFSLAQKLSLGKALRLERASYEVVPQIFEGEGIQGVFGVMTAEELEAFMSKEAYDSLEAEAQSLYQKGPEAPASKQQIESIKKKLYLLHAATGHGSKKGLVEALKRRGASELVLGLAREFTCSVCAEKKRPPPRNLASLEVLPPKWHTVSTDIGHWFHAHKNLHVQFMLVIDEGSRFRIAKVLTRGSKQQPTGADCVAYLREGWMQVFGTPDTLRLDPAGAFRGETMANFCDRHSIYLDMIPADAHWQIGTCEQAIKGTKELMTKLCDDDPELSPEEALSVAVRTFNSREQIRGFTPIQHAFGRNPDVTGRVIERPQAVPEELLSEGTGLDFEASARRRATAEKALCDWQAQQRISRATNSRSRPSYDYVPGELVYYWRSQASGRSRQQPGGRQGFFLGPARVLATETRRSPEGQLRPGSSIWIVKGRTLLKCCPEQLRRASPREELIEALSTSRNQDPTPWTFQRVVEEIGGNQYEDISGEQFRVRGKRAEPANEEDPEVWGDPEAEAWWSNLEAEDFSKEENAFWCEETAAVAVEIPLPTSNRGMQAMVANPASYFVGAMKRRAAKATEVKNFLAAEAFESLPDHLRPSHDQAVQMRWILTWKNRDDGTVKAKARAVLLGFQDPSYEHRATTSPVMTRQSRQMLMQLTTLKNWKMYNRDVSGAFLQGREYPDLLYCIPCPEICQAMGLSPGSITRLRRACYGLVDAPLEWYKTIAEVLETELGMIRSWSDPCLRMWRPNGEIRGAISGHVDDFLFSGAEEDREWQAQLQRIKDRFKWGDWESGNFTQCGVQVVQDESGFHLSQERYVEGIPEVPLNASRRKQSQEPTTPREQSQLRATLGALSWHAQQVAPHFSAEVSLLLSQINGSTVSTIVKTNQLVERARGKKNHVMRIHRFAEGTELGVFAWVDAASQNRRDGYSTQGLFVGLAPTSMLQGEVAGVSAVSWHSNKISRPCRSPGAAETQAAVNGEDVAYFARYQWGELMYGTPDTRNPEATVSRVVGVLISDSRNVHDKLNTAVLTIKGEEKKANIELLAVKEAQQRTGLIVRWVHSEAQLSNSLTKEGGSHELELYYKMGQQWRIVEDPAMRSSRRRKKDGVAPLQQQTSDGNDVNFCEYFSFPGWG</sequence>
<name>A0A1Q9ENA3_SYMMI</name>
<dbReference type="Pfam" id="PF07727">
    <property type="entry name" value="RVT_2"/>
    <property type="match status" value="1"/>
</dbReference>
<gene>
    <name evidence="3" type="primary">GIP</name>
    <name evidence="3" type="ORF">AK812_SmicGene7496</name>
</gene>
<dbReference type="EMBL" id="LSRX01000107">
    <property type="protein sequence ID" value="OLQ08926.1"/>
    <property type="molecule type" value="Genomic_DNA"/>
</dbReference>
<organism evidence="3 4">
    <name type="scientific">Symbiodinium microadriaticum</name>
    <name type="common">Dinoflagellate</name>
    <name type="synonym">Zooxanthella microadriatica</name>
    <dbReference type="NCBI Taxonomy" id="2951"/>
    <lineage>
        <taxon>Eukaryota</taxon>
        <taxon>Sar</taxon>
        <taxon>Alveolata</taxon>
        <taxon>Dinophyceae</taxon>
        <taxon>Suessiales</taxon>
        <taxon>Symbiodiniaceae</taxon>
        <taxon>Symbiodinium</taxon>
    </lineage>
</organism>
<feature type="compositionally biased region" description="Polar residues" evidence="1">
    <location>
        <begin position="1060"/>
        <end position="1069"/>
    </location>
</feature>
<dbReference type="Gene3D" id="3.30.420.10">
    <property type="entry name" value="Ribonuclease H-like superfamily/Ribonuclease H"/>
    <property type="match status" value="1"/>
</dbReference>
<dbReference type="Proteomes" id="UP000186817">
    <property type="component" value="Unassembled WGS sequence"/>
</dbReference>
<dbReference type="SUPFAM" id="SSF53098">
    <property type="entry name" value="Ribonuclease H-like"/>
    <property type="match status" value="1"/>
</dbReference>
<keyword evidence="4" id="KW-1185">Reference proteome</keyword>
<accession>A0A1Q9ENA3</accession>
<feature type="region of interest" description="Disordered" evidence="1">
    <location>
        <begin position="148"/>
        <end position="196"/>
    </location>
</feature>
<dbReference type="PROSITE" id="PS50994">
    <property type="entry name" value="INTEGRASE"/>
    <property type="match status" value="1"/>
</dbReference>
<proteinExistence type="predicted"/>
<evidence type="ECO:0000313" key="3">
    <source>
        <dbReference type="EMBL" id="OLQ08926.1"/>
    </source>
</evidence>
<comment type="caution">
    <text evidence="3">The sequence shown here is derived from an EMBL/GenBank/DDBJ whole genome shotgun (WGS) entry which is preliminary data.</text>
</comment>
<dbReference type="GO" id="GO:0015074">
    <property type="term" value="P:DNA integration"/>
    <property type="evidence" value="ECO:0007669"/>
    <property type="project" value="InterPro"/>
</dbReference>
<dbReference type="GO" id="GO:0003676">
    <property type="term" value="F:nucleic acid binding"/>
    <property type="evidence" value="ECO:0007669"/>
    <property type="project" value="InterPro"/>
</dbReference>
<evidence type="ECO:0000256" key="1">
    <source>
        <dbReference type="SAM" id="MobiDB-lite"/>
    </source>
</evidence>
<dbReference type="InterPro" id="IPR013103">
    <property type="entry name" value="RVT_2"/>
</dbReference>
<feature type="compositionally biased region" description="Low complexity" evidence="1">
    <location>
        <begin position="154"/>
        <end position="175"/>
    </location>
</feature>
<dbReference type="InterPro" id="IPR001584">
    <property type="entry name" value="Integrase_cat-core"/>
</dbReference>
<dbReference type="InterPro" id="IPR012337">
    <property type="entry name" value="RNaseH-like_sf"/>
</dbReference>